<dbReference type="AlphaFoldDB" id="A0A1G7M8C8"/>
<dbReference type="GO" id="GO:0031460">
    <property type="term" value="P:glycine betaine transport"/>
    <property type="evidence" value="ECO:0007669"/>
    <property type="project" value="TreeGrafter"/>
</dbReference>
<dbReference type="PANTHER" id="PTHR30177:SF4">
    <property type="entry name" value="OSMOPROTECTANT IMPORT PERMEASE PROTEIN OSMW"/>
    <property type="match status" value="1"/>
</dbReference>
<evidence type="ECO:0000256" key="4">
    <source>
        <dbReference type="ARBA" id="ARBA00022989"/>
    </source>
</evidence>
<keyword evidence="2 6" id="KW-0813">Transport</keyword>
<dbReference type="GO" id="GO:0055085">
    <property type="term" value="P:transmembrane transport"/>
    <property type="evidence" value="ECO:0007669"/>
    <property type="project" value="InterPro"/>
</dbReference>
<feature type="transmembrane region" description="Helical" evidence="6">
    <location>
        <begin position="15"/>
        <end position="35"/>
    </location>
</feature>
<evidence type="ECO:0000256" key="3">
    <source>
        <dbReference type="ARBA" id="ARBA00022692"/>
    </source>
</evidence>
<dbReference type="CDD" id="cd06261">
    <property type="entry name" value="TM_PBP2"/>
    <property type="match status" value="1"/>
</dbReference>
<evidence type="ECO:0000256" key="2">
    <source>
        <dbReference type="ARBA" id="ARBA00022448"/>
    </source>
</evidence>
<name>A0A1G7M8C8_9ACTN</name>
<evidence type="ECO:0000256" key="6">
    <source>
        <dbReference type="RuleBase" id="RU363032"/>
    </source>
</evidence>
<comment type="similarity">
    <text evidence="6">Belongs to the binding-protein-dependent transport system permease family.</text>
</comment>
<keyword evidence="5 6" id="KW-0472">Membrane</keyword>
<keyword evidence="9" id="KW-1185">Reference proteome</keyword>
<feature type="transmembrane region" description="Helical" evidence="6">
    <location>
        <begin position="172"/>
        <end position="194"/>
    </location>
</feature>
<dbReference type="Gene3D" id="1.10.3720.10">
    <property type="entry name" value="MetI-like"/>
    <property type="match status" value="1"/>
</dbReference>
<keyword evidence="4 6" id="KW-1133">Transmembrane helix</keyword>
<evidence type="ECO:0000256" key="5">
    <source>
        <dbReference type="ARBA" id="ARBA00023136"/>
    </source>
</evidence>
<protein>
    <submittedName>
        <fullName evidence="8">Osmoprotectant transport system permease protein</fullName>
    </submittedName>
</protein>
<comment type="subcellular location">
    <subcellularLocation>
        <location evidence="6">Cell membrane</location>
        <topology evidence="6">Multi-pass membrane protein</topology>
    </subcellularLocation>
    <subcellularLocation>
        <location evidence="1">Membrane</location>
        <topology evidence="1">Multi-pass membrane protein</topology>
    </subcellularLocation>
</comment>
<sequence length="208" mass="21721">MVDNWDTILAYAAQHVRLTVLAVVIGSVIALPMALVARRSRWLAGPVLGLSTLVYTIPSLAMFAFVAPFTGLSETTVLIGLVLYSLVVLVRNFLAGLQSVPADVVEAARGMGYGAGRLLLRVELPLALPSFIAGIRIATVSTVALVTVGVIVGQGGLGQLITGGFNANFYRAPIVTGAVGCVLLALLADALIALAGRWVTPWTRTVRA</sequence>
<feature type="transmembrane region" description="Helical" evidence="6">
    <location>
        <begin position="75"/>
        <end position="94"/>
    </location>
</feature>
<dbReference type="InterPro" id="IPR000515">
    <property type="entry name" value="MetI-like"/>
</dbReference>
<dbReference type="EMBL" id="FNCF01000001">
    <property type="protein sequence ID" value="SDF57961.1"/>
    <property type="molecule type" value="Genomic_DNA"/>
</dbReference>
<dbReference type="SUPFAM" id="SSF161098">
    <property type="entry name" value="MetI-like"/>
    <property type="match status" value="1"/>
</dbReference>
<accession>A0A1G7M8C8</accession>
<proteinExistence type="inferred from homology"/>
<dbReference type="PANTHER" id="PTHR30177">
    <property type="entry name" value="GLYCINE BETAINE/L-PROLINE TRANSPORT SYSTEM PERMEASE PROTEIN PROW"/>
    <property type="match status" value="1"/>
</dbReference>
<evidence type="ECO:0000313" key="8">
    <source>
        <dbReference type="EMBL" id="SDF57961.1"/>
    </source>
</evidence>
<dbReference type="PROSITE" id="PS50928">
    <property type="entry name" value="ABC_TM1"/>
    <property type="match status" value="1"/>
</dbReference>
<keyword evidence="3 6" id="KW-0812">Transmembrane</keyword>
<dbReference type="InterPro" id="IPR035906">
    <property type="entry name" value="MetI-like_sf"/>
</dbReference>
<gene>
    <name evidence="8" type="ORF">SAMN05660324_0536</name>
</gene>
<reference evidence="9" key="1">
    <citation type="submission" date="2016-10" db="EMBL/GenBank/DDBJ databases">
        <authorList>
            <person name="Varghese N."/>
            <person name="Submissions S."/>
        </authorList>
    </citation>
    <scope>NUCLEOTIDE SEQUENCE [LARGE SCALE GENOMIC DNA]</scope>
    <source>
        <strain evidence="9">DSM 44526</strain>
    </source>
</reference>
<dbReference type="InterPro" id="IPR051204">
    <property type="entry name" value="ABC_transp_perm/SBD"/>
</dbReference>
<feature type="transmembrane region" description="Helical" evidence="6">
    <location>
        <begin position="47"/>
        <end position="69"/>
    </location>
</feature>
<feature type="transmembrane region" description="Helical" evidence="6">
    <location>
        <begin position="126"/>
        <end position="152"/>
    </location>
</feature>
<evidence type="ECO:0000313" key="9">
    <source>
        <dbReference type="Proteomes" id="UP000198863"/>
    </source>
</evidence>
<dbReference type="Pfam" id="PF00528">
    <property type="entry name" value="BPD_transp_1"/>
    <property type="match status" value="1"/>
</dbReference>
<dbReference type="GO" id="GO:0005886">
    <property type="term" value="C:plasma membrane"/>
    <property type="evidence" value="ECO:0007669"/>
    <property type="project" value="UniProtKB-SubCell"/>
</dbReference>
<evidence type="ECO:0000259" key="7">
    <source>
        <dbReference type="PROSITE" id="PS50928"/>
    </source>
</evidence>
<organism evidence="8 9">
    <name type="scientific">Klenkia brasiliensis</name>
    <dbReference type="NCBI Taxonomy" id="333142"/>
    <lineage>
        <taxon>Bacteria</taxon>
        <taxon>Bacillati</taxon>
        <taxon>Actinomycetota</taxon>
        <taxon>Actinomycetes</taxon>
        <taxon>Geodermatophilales</taxon>
        <taxon>Geodermatophilaceae</taxon>
        <taxon>Klenkia</taxon>
    </lineage>
</organism>
<feature type="domain" description="ABC transmembrane type-1" evidence="7">
    <location>
        <begin position="12"/>
        <end position="192"/>
    </location>
</feature>
<dbReference type="Proteomes" id="UP000198863">
    <property type="component" value="Unassembled WGS sequence"/>
</dbReference>
<evidence type="ECO:0000256" key="1">
    <source>
        <dbReference type="ARBA" id="ARBA00004141"/>
    </source>
</evidence>